<dbReference type="InterPro" id="IPR010372">
    <property type="entry name" value="DNA_pol3_delta_N"/>
</dbReference>
<dbReference type="Proteomes" id="UP000316313">
    <property type="component" value="Chromosome"/>
</dbReference>
<dbReference type="InterPro" id="IPR027417">
    <property type="entry name" value="P-loop_NTPase"/>
</dbReference>
<evidence type="ECO:0000256" key="8">
    <source>
        <dbReference type="ARBA" id="ARBA00049244"/>
    </source>
</evidence>
<protein>
    <recommendedName>
        <fullName evidence="2">DNA polymerase III subunit delta</fullName>
        <ecNumber evidence="1">2.7.7.7</ecNumber>
    </recommendedName>
</protein>
<evidence type="ECO:0000256" key="3">
    <source>
        <dbReference type="ARBA" id="ARBA00022679"/>
    </source>
</evidence>
<evidence type="ECO:0000256" key="1">
    <source>
        <dbReference type="ARBA" id="ARBA00012417"/>
    </source>
</evidence>
<dbReference type="Gene3D" id="1.10.8.60">
    <property type="match status" value="1"/>
</dbReference>
<dbReference type="GO" id="GO:0006261">
    <property type="term" value="P:DNA-templated DNA replication"/>
    <property type="evidence" value="ECO:0007669"/>
    <property type="project" value="TreeGrafter"/>
</dbReference>
<keyword evidence="11" id="KW-1185">Reference proteome</keyword>
<sequence>MKIEPRNVERILKDAGSWRALLFYGEDTGLIRERALQVVRYVAQTTDDPFRVAQLNRDTQDRLEEEATALSLIGGRRVVWLRDAQENIVTQLTKALEISTDTLIVIEAASLTPRSKLRAFAEKHKDVASIACYPEEGKALSKTVTDALQKEGVTIDRDALLWLVNHLGADRGGIRGEIEKLILYAGKGGQLDLSSVQDCIGDGGGNSLEDAVFAALSGNRAEADQALERALADGANAVAVARSALGVLGRLERVALAVGSGQGRAEAMKNLRPPVFFKKVPAFNQALDRWPLSSLEKALNETQALELACKQSGAPDELLCRRHIAALSQIWK</sequence>
<keyword evidence="5" id="KW-0235">DNA replication</keyword>
<gene>
    <name evidence="10" type="ORF">E3D00_02130</name>
</gene>
<proteinExistence type="inferred from homology"/>
<dbReference type="GO" id="GO:0009360">
    <property type="term" value="C:DNA polymerase III complex"/>
    <property type="evidence" value="ECO:0007669"/>
    <property type="project" value="InterPro"/>
</dbReference>
<evidence type="ECO:0000313" key="11">
    <source>
        <dbReference type="Proteomes" id="UP000316313"/>
    </source>
</evidence>
<evidence type="ECO:0000259" key="9">
    <source>
        <dbReference type="Pfam" id="PF06144"/>
    </source>
</evidence>
<organism evidence="10 11">
    <name type="scientific">Swingsia samuiensis</name>
    <dbReference type="NCBI Taxonomy" id="1293412"/>
    <lineage>
        <taxon>Bacteria</taxon>
        <taxon>Pseudomonadati</taxon>
        <taxon>Pseudomonadota</taxon>
        <taxon>Alphaproteobacteria</taxon>
        <taxon>Acetobacterales</taxon>
        <taxon>Acetobacteraceae</taxon>
        <taxon>Swingsia</taxon>
    </lineage>
</organism>
<dbReference type="PANTHER" id="PTHR34388">
    <property type="entry name" value="DNA POLYMERASE III SUBUNIT DELTA"/>
    <property type="match status" value="1"/>
</dbReference>
<dbReference type="SUPFAM" id="SSF48019">
    <property type="entry name" value="post-AAA+ oligomerization domain-like"/>
    <property type="match status" value="1"/>
</dbReference>
<keyword evidence="4" id="KW-0548">Nucleotidyltransferase</keyword>
<dbReference type="AlphaFoldDB" id="A0A4Y6UHJ5"/>
<evidence type="ECO:0000313" key="10">
    <source>
        <dbReference type="EMBL" id="QDH16504.1"/>
    </source>
</evidence>
<feature type="domain" description="DNA polymerase III delta N-terminal" evidence="9">
    <location>
        <begin position="22"/>
        <end position="124"/>
    </location>
</feature>
<dbReference type="NCBIfam" id="TIGR01128">
    <property type="entry name" value="holA"/>
    <property type="match status" value="1"/>
</dbReference>
<name>A0A4Y6UHJ5_9PROT</name>
<dbReference type="Gene3D" id="3.40.50.300">
    <property type="entry name" value="P-loop containing nucleotide triphosphate hydrolases"/>
    <property type="match status" value="1"/>
</dbReference>
<reference evidence="10 11" key="1">
    <citation type="submission" date="2019-03" db="EMBL/GenBank/DDBJ databases">
        <title>The complete genome sequence of Swingsia samuiensis NBRC107927(T).</title>
        <authorList>
            <person name="Chua K.-O."/>
            <person name="Chan K.-G."/>
            <person name="See-Too W.-S."/>
        </authorList>
    </citation>
    <scope>NUCLEOTIDE SEQUENCE [LARGE SCALE GENOMIC DNA]</scope>
    <source>
        <strain evidence="10 11">AH83</strain>
    </source>
</reference>
<keyword evidence="6" id="KW-0239">DNA-directed DNA polymerase</keyword>
<dbReference type="GO" id="GO:0003677">
    <property type="term" value="F:DNA binding"/>
    <property type="evidence" value="ECO:0007669"/>
    <property type="project" value="InterPro"/>
</dbReference>
<dbReference type="EMBL" id="CP038141">
    <property type="protein sequence ID" value="QDH16504.1"/>
    <property type="molecule type" value="Genomic_DNA"/>
</dbReference>
<dbReference type="InterPro" id="IPR008921">
    <property type="entry name" value="DNA_pol3_clamp-load_cplx_C"/>
</dbReference>
<dbReference type="GO" id="GO:0003887">
    <property type="term" value="F:DNA-directed DNA polymerase activity"/>
    <property type="evidence" value="ECO:0007669"/>
    <property type="project" value="UniProtKB-KW"/>
</dbReference>
<dbReference type="KEGG" id="ssam:E3D00_02130"/>
<keyword evidence="3" id="KW-0808">Transferase</keyword>
<dbReference type="OrthoDB" id="9804983at2"/>
<comment type="catalytic activity">
    <reaction evidence="8">
        <text>DNA(n) + a 2'-deoxyribonucleoside 5'-triphosphate = DNA(n+1) + diphosphate</text>
        <dbReference type="Rhea" id="RHEA:22508"/>
        <dbReference type="Rhea" id="RHEA-COMP:17339"/>
        <dbReference type="Rhea" id="RHEA-COMP:17340"/>
        <dbReference type="ChEBI" id="CHEBI:33019"/>
        <dbReference type="ChEBI" id="CHEBI:61560"/>
        <dbReference type="ChEBI" id="CHEBI:173112"/>
        <dbReference type="EC" id="2.7.7.7"/>
    </reaction>
</comment>
<comment type="similarity">
    <text evidence="7">Belongs to the DNA polymerase HolA subunit family.</text>
</comment>
<evidence type="ECO:0000256" key="6">
    <source>
        <dbReference type="ARBA" id="ARBA00022932"/>
    </source>
</evidence>
<dbReference type="Pfam" id="PF06144">
    <property type="entry name" value="DNA_pol3_delta"/>
    <property type="match status" value="1"/>
</dbReference>
<dbReference type="InterPro" id="IPR005790">
    <property type="entry name" value="DNA_polIII_delta"/>
</dbReference>
<dbReference type="EC" id="2.7.7.7" evidence="1"/>
<dbReference type="Gene3D" id="1.20.272.10">
    <property type="match status" value="1"/>
</dbReference>
<evidence type="ECO:0000256" key="7">
    <source>
        <dbReference type="ARBA" id="ARBA00034754"/>
    </source>
</evidence>
<evidence type="ECO:0000256" key="2">
    <source>
        <dbReference type="ARBA" id="ARBA00017703"/>
    </source>
</evidence>
<evidence type="ECO:0000256" key="5">
    <source>
        <dbReference type="ARBA" id="ARBA00022705"/>
    </source>
</evidence>
<evidence type="ECO:0000256" key="4">
    <source>
        <dbReference type="ARBA" id="ARBA00022695"/>
    </source>
</evidence>
<dbReference type="SUPFAM" id="SSF52540">
    <property type="entry name" value="P-loop containing nucleoside triphosphate hydrolases"/>
    <property type="match status" value="1"/>
</dbReference>
<dbReference type="PANTHER" id="PTHR34388:SF1">
    <property type="entry name" value="DNA POLYMERASE III SUBUNIT DELTA"/>
    <property type="match status" value="1"/>
</dbReference>
<accession>A0A4Y6UHJ5</accession>
<dbReference type="RefSeq" id="WP_141459525.1">
    <property type="nucleotide sequence ID" value="NZ_CP038141.1"/>
</dbReference>